<dbReference type="Gene3D" id="2.40.170.20">
    <property type="entry name" value="TonB-dependent receptor, beta-barrel domain"/>
    <property type="match status" value="1"/>
</dbReference>
<protein>
    <submittedName>
        <fullName evidence="15">TonB-dependent siderophore receptor</fullName>
    </submittedName>
</protein>
<evidence type="ECO:0000256" key="6">
    <source>
        <dbReference type="ARBA" id="ARBA00023077"/>
    </source>
</evidence>
<evidence type="ECO:0000256" key="7">
    <source>
        <dbReference type="ARBA" id="ARBA00023136"/>
    </source>
</evidence>
<accession>A0ABY4SCP3</accession>
<dbReference type="EMBL" id="CP097636">
    <property type="protein sequence ID" value="URI10360.1"/>
    <property type="molecule type" value="Genomic_DNA"/>
</dbReference>
<proteinExistence type="inferred from homology"/>
<dbReference type="InterPro" id="IPR012910">
    <property type="entry name" value="Plug_dom"/>
</dbReference>
<dbReference type="InterPro" id="IPR039426">
    <property type="entry name" value="TonB-dep_rcpt-like"/>
</dbReference>
<dbReference type="InterPro" id="IPR036942">
    <property type="entry name" value="Beta-barrel_TonB_sf"/>
</dbReference>
<dbReference type="PROSITE" id="PS52016">
    <property type="entry name" value="TONB_DEPENDENT_REC_3"/>
    <property type="match status" value="1"/>
</dbReference>
<name>A0ABY4SCP3_AQUTE</name>
<evidence type="ECO:0000256" key="8">
    <source>
        <dbReference type="ARBA" id="ARBA00023170"/>
    </source>
</evidence>
<dbReference type="InterPro" id="IPR010105">
    <property type="entry name" value="TonB_sidphr_rcpt"/>
</dbReference>
<keyword evidence="4 10" id="KW-1134">Transmembrane beta strand</keyword>
<evidence type="ECO:0000256" key="5">
    <source>
        <dbReference type="ARBA" id="ARBA00022692"/>
    </source>
</evidence>
<keyword evidence="6 11" id="KW-0798">TonB box</keyword>
<evidence type="ECO:0000259" key="14">
    <source>
        <dbReference type="Pfam" id="PF07715"/>
    </source>
</evidence>
<evidence type="ECO:0000256" key="2">
    <source>
        <dbReference type="ARBA" id="ARBA00009810"/>
    </source>
</evidence>
<reference evidence="15" key="1">
    <citation type="submission" date="2022-05" db="EMBL/GenBank/DDBJ databases">
        <title>An RpoN-dependent PEP-CTERM gene is involved in floc formation of an Aquincola tertiaricarbonis strain.</title>
        <authorList>
            <person name="Qiu D."/>
            <person name="Xia M."/>
        </authorList>
    </citation>
    <scope>NUCLEOTIDE SEQUENCE</scope>
    <source>
        <strain evidence="15">RN12</strain>
    </source>
</reference>
<dbReference type="SUPFAM" id="SSF56935">
    <property type="entry name" value="Porins"/>
    <property type="match status" value="1"/>
</dbReference>
<dbReference type="Pfam" id="PF07715">
    <property type="entry name" value="Plug"/>
    <property type="match status" value="1"/>
</dbReference>
<dbReference type="InterPro" id="IPR037066">
    <property type="entry name" value="Plug_dom_sf"/>
</dbReference>
<evidence type="ECO:0000256" key="3">
    <source>
        <dbReference type="ARBA" id="ARBA00022448"/>
    </source>
</evidence>
<evidence type="ECO:0000256" key="4">
    <source>
        <dbReference type="ARBA" id="ARBA00022452"/>
    </source>
</evidence>
<dbReference type="RefSeq" id="WP_250198564.1">
    <property type="nucleotide sequence ID" value="NZ_CP097636.1"/>
</dbReference>
<dbReference type="InterPro" id="IPR000531">
    <property type="entry name" value="Beta-barrel_TonB"/>
</dbReference>
<evidence type="ECO:0000259" key="13">
    <source>
        <dbReference type="Pfam" id="PF00593"/>
    </source>
</evidence>
<evidence type="ECO:0000256" key="10">
    <source>
        <dbReference type="PROSITE-ProRule" id="PRU01360"/>
    </source>
</evidence>
<feature type="signal peptide" evidence="12">
    <location>
        <begin position="1"/>
        <end position="28"/>
    </location>
</feature>
<keyword evidence="9 10" id="KW-0998">Cell outer membrane</keyword>
<evidence type="ECO:0000256" key="11">
    <source>
        <dbReference type="RuleBase" id="RU003357"/>
    </source>
</evidence>
<gene>
    <name evidence="15" type="ORF">MW290_15195</name>
</gene>
<dbReference type="PANTHER" id="PTHR32552:SF83">
    <property type="entry name" value="BLR3904 PROTEIN"/>
    <property type="match status" value="1"/>
</dbReference>
<feature type="chain" id="PRO_5046171860" evidence="12">
    <location>
        <begin position="29"/>
        <end position="739"/>
    </location>
</feature>
<organism evidence="15 16">
    <name type="scientific">Aquincola tertiaricarbonis</name>
    <dbReference type="NCBI Taxonomy" id="391953"/>
    <lineage>
        <taxon>Bacteria</taxon>
        <taxon>Pseudomonadati</taxon>
        <taxon>Pseudomonadota</taxon>
        <taxon>Betaproteobacteria</taxon>
        <taxon>Burkholderiales</taxon>
        <taxon>Sphaerotilaceae</taxon>
        <taxon>Aquincola</taxon>
    </lineage>
</organism>
<dbReference type="PANTHER" id="PTHR32552">
    <property type="entry name" value="FERRICHROME IRON RECEPTOR-RELATED"/>
    <property type="match status" value="1"/>
</dbReference>
<keyword evidence="8 15" id="KW-0675">Receptor</keyword>
<evidence type="ECO:0000313" key="15">
    <source>
        <dbReference type="EMBL" id="URI10360.1"/>
    </source>
</evidence>
<evidence type="ECO:0000256" key="1">
    <source>
        <dbReference type="ARBA" id="ARBA00004571"/>
    </source>
</evidence>
<keyword evidence="16" id="KW-1185">Reference proteome</keyword>
<feature type="domain" description="TonB-dependent receptor-like beta-barrel" evidence="13">
    <location>
        <begin position="254"/>
        <end position="709"/>
    </location>
</feature>
<feature type="domain" description="TonB-dependent receptor plug" evidence="14">
    <location>
        <begin position="73"/>
        <end position="171"/>
    </location>
</feature>
<comment type="similarity">
    <text evidence="2 10 11">Belongs to the TonB-dependent receptor family.</text>
</comment>
<keyword evidence="12" id="KW-0732">Signal</keyword>
<keyword evidence="5 10" id="KW-0812">Transmembrane</keyword>
<dbReference type="Pfam" id="PF00593">
    <property type="entry name" value="TonB_dep_Rec_b-barrel"/>
    <property type="match status" value="1"/>
</dbReference>
<dbReference type="CDD" id="cd01347">
    <property type="entry name" value="ligand_gated_channel"/>
    <property type="match status" value="1"/>
</dbReference>
<keyword evidence="7 10" id="KW-0472">Membrane</keyword>
<comment type="subcellular location">
    <subcellularLocation>
        <location evidence="1 10">Cell outer membrane</location>
        <topology evidence="1 10">Multi-pass membrane protein</topology>
    </subcellularLocation>
</comment>
<keyword evidence="3 10" id="KW-0813">Transport</keyword>
<dbReference type="NCBIfam" id="TIGR01783">
    <property type="entry name" value="TonB-siderophor"/>
    <property type="match status" value="1"/>
</dbReference>
<evidence type="ECO:0000256" key="9">
    <source>
        <dbReference type="ARBA" id="ARBA00023237"/>
    </source>
</evidence>
<sequence length="739" mass="80431">MSKRNSRPAMLPLGALAAGFGFASLAMAQTEPPKKDTEALPVVRAKATAETATTSKTELQATDTRIGKGKQELRDVPQSITVLTERLIDDRNLDTLKEALKNTAGISFQAAEGGEEDIRLRGFSLQSTGDIFIDGLRDPAFYERDSFNWDRLEVLRGSASMLFGRGSTGGAVNQVSKQPFSYDQKEVSVTVGSGNFVRATTDLNIKTGDNSALRINAMANVADNWGNKIDKRGIAPTFRWGIGLQDEFSVGLYLLDNDNGVTYGLPWLNGAGKDGGPGLVPVSPKAYYGMASDYASANVTIGTGSHLHRFDNGGELRSVVRISKYQRDQRASAVRFAAANLQPGRQAVTRDTISDATVLTRGTQNKIMDLDTVALQSDYTGKFKGFGGTHDVAAGVDFTDDKFIGYAATLPTGVTLTKPTTTIGTPNNGVGVDESLRIVTQNRRFDSQGLGVYARDQLQIAPNWKVLAGLRFDKFKGKYQTTSTTDTADGERSDSLWSRRFAVMYQPTPFASFHLQYGTSFNTSGDTYQYDNLSKNTAPEKSRNIELGAKLDWAEGKYSTEVSIFHATKYNERNRDSDSASPTNYLLSGERHAAGLDINVAGRLTPAWDVFASYAWIPSAKIDKGAPDGTTLAAGEQVGSRPGLTPRHSGTVWTTYQLTPSWRIGGGLNARSGMKPLQSTINAPHWVTADLMAEYKMDKLAFKLNITNITDKLYADMLYRGHYIAGTPRTVMLTGTYTF</sequence>
<dbReference type="Gene3D" id="2.170.130.10">
    <property type="entry name" value="TonB-dependent receptor, plug domain"/>
    <property type="match status" value="1"/>
</dbReference>
<evidence type="ECO:0000256" key="12">
    <source>
        <dbReference type="SAM" id="SignalP"/>
    </source>
</evidence>
<dbReference type="Proteomes" id="UP001056201">
    <property type="component" value="Chromosome 2"/>
</dbReference>
<evidence type="ECO:0000313" key="16">
    <source>
        <dbReference type="Proteomes" id="UP001056201"/>
    </source>
</evidence>